<feature type="region of interest" description="Disordered" evidence="2">
    <location>
        <begin position="1"/>
        <end position="51"/>
    </location>
</feature>
<dbReference type="PANTHER" id="PTHR11060">
    <property type="entry name" value="PROTEIN MEMO1"/>
    <property type="match status" value="1"/>
</dbReference>
<name>A0ABN9VVM8_9DINO</name>
<keyword evidence="4" id="KW-1185">Reference proteome</keyword>
<protein>
    <submittedName>
        <fullName evidence="3">Uncharacterized protein</fullName>
    </submittedName>
</protein>
<evidence type="ECO:0000313" key="4">
    <source>
        <dbReference type="Proteomes" id="UP001189429"/>
    </source>
</evidence>
<dbReference type="InterPro" id="IPR036071">
    <property type="entry name" value="AMMECR1_dom_sf"/>
</dbReference>
<dbReference type="EMBL" id="CAUYUJ010017633">
    <property type="protein sequence ID" value="CAK0876520.1"/>
    <property type="molecule type" value="Genomic_DNA"/>
</dbReference>
<evidence type="ECO:0000313" key="3">
    <source>
        <dbReference type="EMBL" id="CAK0876520.1"/>
    </source>
</evidence>
<dbReference type="PANTHER" id="PTHR11060:SF0">
    <property type="entry name" value="PROTEIN MEMO1"/>
    <property type="match status" value="1"/>
</dbReference>
<comment type="similarity">
    <text evidence="1">Belongs to the MEMO1 family.</text>
</comment>
<proteinExistence type="inferred from homology"/>
<feature type="compositionally biased region" description="Acidic residues" evidence="2">
    <location>
        <begin position="295"/>
        <end position="311"/>
    </location>
</feature>
<dbReference type="Proteomes" id="UP001189429">
    <property type="component" value="Unassembled WGS sequence"/>
</dbReference>
<dbReference type="InterPro" id="IPR002737">
    <property type="entry name" value="MEMO1_fam"/>
</dbReference>
<evidence type="ECO:0000256" key="2">
    <source>
        <dbReference type="SAM" id="MobiDB-lite"/>
    </source>
</evidence>
<sequence length="693" mass="74303">MGHNHELGFLRPCAAPSVQQPPARRRPPHAGGAWGRRGGGATEPRASAPDALAGRSAGAASLLAALAAAARLRPGSRRRGPAQRHALASAEATIGGLTVAEVEQRWEEVEALGRKPQEIAKLCALLCCVHRELGYFAALHEGSVGSGKVVGTAPSLPIVLSWEGPGGLEDTYGMCLSRGSGDTLLQELLECVKQTQKDKRWGEAGENNATLRAKVSLLRGFKDISGSPLDWAPGKHGLWYHTGQDGVSRVYLPEVAERVAGAAAPPAAADAEGGEAPGGPDLERVLWALATDYQREDEDEEDQYDEGEEAEADLRGSALPEGCTLYRFEVLRGDCPLSNLPTMKTRMMTRESSEELLRAQSPYQNWIADNSELDPESTKLGVPVLLSKDLDDPVLVKKAGERRSGKVVAKWNKVIKGIPTPDGEWLENAVGQFLPMKLGGTTVLRKAYQEDGAAARFAALTASGSDSSPGGVRAFVVPQFGAYGSNESSFMDGFRPVDAAASSRSAGLEKVRRIFVIASVWDCYIDGCGLPERRCAWYNPPGLHSKIPLDLVVIDKLRKTGLFTELTVEQDVQERAIEVLLPLVGSCLEGRDFTLIPIYVGGLMSERADQITKVLAPYLGDASNLFVVAGSIDSLASVGFGPSPGATEPWTKSVPMLVRQRDQVIPTLDALDLFLQAAEAVPDGRKLSLQSYW</sequence>
<organism evidence="3 4">
    <name type="scientific">Prorocentrum cordatum</name>
    <dbReference type="NCBI Taxonomy" id="2364126"/>
    <lineage>
        <taxon>Eukaryota</taxon>
        <taxon>Sar</taxon>
        <taxon>Alveolata</taxon>
        <taxon>Dinophyceae</taxon>
        <taxon>Prorocentrales</taxon>
        <taxon>Prorocentraceae</taxon>
        <taxon>Prorocentrum</taxon>
    </lineage>
</organism>
<gene>
    <name evidence="3" type="ORF">PCOR1329_LOCUS60850</name>
</gene>
<feature type="region of interest" description="Disordered" evidence="2">
    <location>
        <begin position="295"/>
        <end position="314"/>
    </location>
</feature>
<dbReference type="SUPFAM" id="SSF143447">
    <property type="entry name" value="AMMECR1-like"/>
    <property type="match status" value="1"/>
</dbReference>
<feature type="compositionally biased region" description="Gly residues" evidence="2">
    <location>
        <begin position="32"/>
        <end position="41"/>
    </location>
</feature>
<reference evidence="3" key="1">
    <citation type="submission" date="2023-10" db="EMBL/GenBank/DDBJ databases">
        <authorList>
            <person name="Chen Y."/>
            <person name="Shah S."/>
            <person name="Dougan E. K."/>
            <person name="Thang M."/>
            <person name="Chan C."/>
        </authorList>
    </citation>
    <scope>NUCLEOTIDE SEQUENCE [LARGE SCALE GENOMIC DNA]</scope>
</reference>
<evidence type="ECO:0000256" key="1">
    <source>
        <dbReference type="ARBA" id="ARBA00006315"/>
    </source>
</evidence>
<comment type="caution">
    <text evidence="3">The sequence shown here is derived from an EMBL/GenBank/DDBJ whole genome shotgun (WGS) entry which is preliminary data.</text>
</comment>
<accession>A0ABN9VVM8</accession>
<dbReference type="Gene3D" id="3.40.830.10">
    <property type="entry name" value="LigB-like"/>
    <property type="match status" value="1"/>
</dbReference>